<dbReference type="Gene3D" id="3.40.630.30">
    <property type="match status" value="1"/>
</dbReference>
<dbReference type="RefSeq" id="WP_046306995.1">
    <property type="nucleotide sequence ID" value="NZ_JAALDL010000005.1"/>
</dbReference>
<protein>
    <submittedName>
        <fullName evidence="5">Ribosomal protein S5-alanine N-acetyltransferase</fullName>
    </submittedName>
</protein>
<gene>
    <name evidence="5" type="primary">rimJ</name>
    <name evidence="5" type="ORF">G5S52_09050</name>
</gene>
<dbReference type="GO" id="GO:0008999">
    <property type="term" value="F:protein-N-terminal-alanine acetyltransferase activity"/>
    <property type="evidence" value="ECO:0007669"/>
    <property type="project" value="TreeGrafter"/>
</dbReference>
<comment type="caution">
    <text evidence="5">The sequence shown here is derived from an EMBL/GenBank/DDBJ whole genome shotgun (WGS) entry which is preliminary data.</text>
</comment>
<dbReference type="InterPro" id="IPR016181">
    <property type="entry name" value="Acyl_CoA_acyltransferase"/>
</dbReference>
<comment type="similarity">
    <text evidence="3">Belongs to the acetyltransferase family. RimJ subfamily.</text>
</comment>
<proteinExistence type="inferred from homology"/>
<dbReference type="GO" id="GO:0005737">
    <property type="term" value="C:cytoplasm"/>
    <property type="evidence" value="ECO:0007669"/>
    <property type="project" value="TreeGrafter"/>
</dbReference>
<name>A0A6M1RC80_9GAMM</name>
<dbReference type="InterPro" id="IPR051531">
    <property type="entry name" value="N-acetyltransferase"/>
</dbReference>
<keyword evidence="6" id="KW-1185">Reference proteome</keyword>
<feature type="domain" description="N-acetyltransferase" evidence="4">
    <location>
        <begin position="31"/>
        <end position="182"/>
    </location>
</feature>
<evidence type="ECO:0000256" key="1">
    <source>
        <dbReference type="ARBA" id="ARBA00022679"/>
    </source>
</evidence>
<evidence type="ECO:0000313" key="6">
    <source>
        <dbReference type="Proteomes" id="UP000473008"/>
    </source>
</evidence>
<dbReference type="PANTHER" id="PTHR43792:SF8">
    <property type="entry name" value="[RIBOSOMAL PROTEIN US5]-ALANINE N-ACETYLTRANSFERASE"/>
    <property type="match status" value="1"/>
</dbReference>
<dbReference type="NCBIfam" id="NF008072">
    <property type="entry name" value="PRK10809.1"/>
    <property type="match status" value="1"/>
</dbReference>
<dbReference type="Pfam" id="PF13302">
    <property type="entry name" value="Acetyltransf_3"/>
    <property type="match status" value="1"/>
</dbReference>
<dbReference type="SUPFAM" id="SSF55729">
    <property type="entry name" value="Acyl-CoA N-acyltransferases (Nat)"/>
    <property type="match status" value="1"/>
</dbReference>
<reference evidence="5 6" key="1">
    <citation type="submission" date="2020-02" db="EMBL/GenBank/DDBJ databases">
        <title>The draft genome of Grimontia sedimenta sp. nov., isolated from benthic sediments near coral reefs south of Kuwait.</title>
        <authorList>
            <person name="Mahmoud H.M."/>
            <person name="Jose L."/>
            <person name="Eapen S."/>
        </authorList>
    </citation>
    <scope>NUCLEOTIDE SEQUENCE [LARGE SCALE GENOMIC DNA]</scope>
    <source>
        <strain evidence="5 6">S25</strain>
    </source>
</reference>
<organism evidence="5 6">
    <name type="scientific">Grimontia sedimenti</name>
    <dbReference type="NCBI Taxonomy" id="2711294"/>
    <lineage>
        <taxon>Bacteria</taxon>
        <taxon>Pseudomonadati</taxon>
        <taxon>Pseudomonadota</taxon>
        <taxon>Gammaproteobacteria</taxon>
        <taxon>Vibrionales</taxon>
        <taxon>Vibrionaceae</taxon>
        <taxon>Grimontia</taxon>
    </lineage>
</organism>
<keyword evidence="2" id="KW-0012">Acyltransferase</keyword>
<evidence type="ECO:0000256" key="3">
    <source>
        <dbReference type="ARBA" id="ARBA00038502"/>
    </source>
</evidence>
<keyword evidence="1 5" id="KW-0808">Transferase</keyword>
<sequence>MSVEIINPFPQLRIDNLIIRAIQKPDIPLIVNYFQVNRQYLTPWEPLRPDSFFTYEGWERRIIQLTELQRHGLAYYFMIFEEGSDEVCGVITYNNIMQFPFHACNVGYSLAESAQGRGIMRRALKATNQWLFDNLNMHRVMASYMPRNKRSEAVLQAAGFKKEGEAKDYLLINGNWEDHILTSVINTNWVASTNE</sequence>
<dbReference type="GO" id="GO:0005840">
    <property type="term" value="C:ribosome"/>
    <property type="evidence" value="ECO:0007669"/>
    <property type="project" value="UniProtKB-KW"/>
</dbReference>
<keyword evidence="5" id="KW-0687">Ribonucleoprotein</keyword>
<keyword evidence="5" id="KW-0689">Ribosomal protein</keyword>
<evidence type="ECO:0000256" key="2">
    <source>
        <dbReference type="ARBA" id="ARBA00023315"/>
    </source>
</evidence>
<dbReference type="EMBL" id="JAALDL010000005">
    <property type="protein sequence ID" value="NGN97810.1"/>
    <property type="molecule type" value="Genomic_DNA"/>
</dbReference>
<dbReference type="InterPro" id="IPR000182">
    <property type="entry name" value="GNAT_dom"/>
</dbReference>
<dbReference type="Proteomes" id="UP000473008">
    <property type="component" value="Unassembled WGS sequence"/>
</dbReference>
<dbReference type="AlphaFoldDB" id="A0A6M1RC80"/>
<evidence type="ECO:0000259" key="4">
    <source>
        <dbReference type="PROSITE" id="PS51186"/>
    </source>
</evidence>
<accession>A0A6M1RC80</accession>
<dbReference type="PANTHER" id="PTHR43792">
    <property type="entry name" value="GNAT FAMILY, PUTATIVE (AFU_ORTHOLOGUE AFUA_3G00765)-RELATED-RELATED"/>
    <property type="match status" value="1"/>
</dbReference>
<dbReference type="PROSITE" id="PS51186">
    <property type="entry name" value="GNAT"/>
    <property type="match status" value="1"/>
</dbReference>
<evidence type="ECO:0000313" key="5">
    <source>
        <dbReference type="EMBL" id="NGN97810.1"/>
    </source>
</evidence>